<proteinExistence type="predicted"/>
<accession>A0AAV1A7Q0</accession>
<organism evidence="2 3">
    <name type="scientific">Vicia faba</name>
    <name type="common">Broad bean</name>
    <name type="synonym">Faba vulgaris</name>
    <dbReference type="NCBI Taxonomy" id="3906"/>
    <lineage>
        <taxon>Eukaryota</taxon>
        <taxon>Viridiplantae</taxon>
        <taxon>Streptophyta</taxon>
        <taxon>Embryophyta</taxon>
        <taxon>Tracheophyta</taxon>
        <taxon>Spermatophyta</taxon>
        <taxon>Magnoliopsida</taxon>
        <taxon>eudicotyledons</taxon>
        <taxon>Gunneridae</taxon>
        <taxon>Pentapetalae</taxon>
        <taxon>rosids</taxon>
        <taxon>fabids</taxon>
        <taxon>Fabales</taxon>
        <taxon>Fabaceae</taxon>
        <taxon>Papilionoideae</taxon>
        <taxon>50 kb inversion clade</taxon>
        <taxon>NPAAA clade</taxon>
        <taxon>Hologalegina</taxon>
        <taxon>IRL clade</taxon>
        <taxon>Fabeae</taxon>
        <taxon>Vicia</taxon>
    </lineage>
</organism>
<feature type="region of interest" description="Disordered" evidence="1">
    <location>
        <begin position="35"/>
        <end position="84"/>
    </location>
</feature>
<keyword evidence="3" id="KW-1185">Reference proteome</keyword>
<evidence type="ECO:0000256" key="1">
    <source>
        <dbReference type="SAM" id="MobiDB-lite"/>
    </source>
</evidence>
<name>A0AAV1A7Q0_VICFA</name>
<evidence type="ECO:0000313" key="2">
    <source>
        <dbReference type="EMBL" id="CAI8605871.1"/>
    </source>
</evidence>
<reference evidence="2 3" key="1">
    <citation type="submission" date="2023-01" db="EMBL/GenBank/DDBJ databases">
        <authorList>
            <person name="Kreplak J."/>
        </authorList>
    </citation>
    <scope>NUCLEOTIDE SEQUENCE [LARGE SCALE GENOMIC DNA]</scope>
</reference>
<gene>
    <name evidence="2" type="ORF">VFH_III202880</name>
</gene>
<sequence>MVINSIEMRRGHLVERDVVFEEDKAWNWHTNSESSTAYELEWEEEKDVGSSSSEIPEAENADQVADHDEPEHHTSAPVDASTRYPVRDRRQPYWMNDYVTGEDLSNEELVDSFSNLALFTCDDLMTKPLKLGVFLKLRKSLGVCSEIEVNCKPEVKMRSCSLREDVEDRS</sequence>
<protein>
    <submittedName>
        <fullName evidence="2">Uncharacterized protein</fullName>
    </submittedName>
</protein>
<dbReference type="EMBL" id="OX451738">
    <property type="protein sequence ID" value="CAI8605871.1"/>
    <property type="molecule type" value="Genomic_DNA"/>
</dbReference>
<dbReference type="AlphaFoldDB" id="A0AAV1A7Q0"/>
<dbReference type="Proteomes" id="UP001157006">
    <property type="component" value="Chromosome 3"/>
</dbReference>
<feature type="compositionally biased region" description="Basic and acidic residues" evidence="1">
    <location>
        <begin position="64"/>
        <end position="74"/>
    </location>
</feature>
<evidence type="ECO:0000313" key="3">
    <source>
        <dbReference type="Proteomes" id="UP001157006"/>
    </source>
</evidence>